<dbReference type="Pfam" id="PF13607">
    <property type="entry name" value="Succ_CoA_lig"/>
    <property type="match status" value="1"/>
</dbReference>
<feature type="domain" description="N-acetyltransferase" evidence="4">
    <location>
        <begin position="661"/>
        <end position="817"/>
    </location>
</feature>
<evidence type="ECO:0000259" key="4">
    <source>
        <dbReference type="PROSITE" id="PS51186"/>
    </source>
</evidence>
<evidence type="ECO:0000256" key="3">
    <source>
        <dbReference type="ARBA" id="ARBA00022840"/>
    </source>
</evidence>
<dbReference type="InterPro" id="IPR000182">
    <property type="entry name" value="GNAT_dom"/>
</dbReference>
<dbReference type="Proteomes" id="UP000032430">
    <property type="component" value="Chromosome I"/>
</dbReference>
<keyword evidence="2" id="KW-0547">Nucleotide-binding</keyword>
<dbReference type="PANTHER" id="PTHR43334:SF1">
    <property type="entry name" value="3-HYDROXYPROPIONATE--COA LIGASE [ADP-FORMING]"/>
    <property type="match status" value="1"/>
</dbReference>
<dbReference type="InterPro" id="IPR051538">
    <property type="entry name" value="Acyl-CoA_Synth/Transferase"/>
</dbReference>
<evidence type="ECO:0000256" key="2">
    <source>
        <dbReference type="ARBA" id="ARBA00022741"/>
    </source>
</evidence>
<dbReference type="RefSeq" id="WP_045096181.1">
    <property type="nucleotide sequence ID" value="NZ_LN614827.1"/>
</dbReference>
<dbReference type="SUPFAM" id="SSF51735">
    <property type="entry name" value="NAD(P)-binding Rossmann-fold domains"/>
    <property type="match status" value="1"/>
</dbReference>
<dbReference type="Gene3D" id="3.30.470.20">
    <property type="entry name" value="ATP-grasp fold, B domain"/>
    <property type="match status" value="1"/>
</dbReference>
<dbReference type="Pfam" id="PF13549">
    <property type="entry name" value="ATP-grasp_5"/>
    <property type="match status" value="1"/>
</dbReference>
<dbReference type="OrthoDB" id="9807426at2"/>
<keyword evidence="6" id="KW-1185">Reference proteome</keyword>
<dbReference type="Gene3D" id="3.40.630.30">
    <property type="match status" value="1"/>
</dbReference>
<proteinExistence type="predicted"/>
<dbReference type="Pfam" id="PF13380">
    <property type="entry name" value="CoA_binding_2"/>
    <property type="match status" value="1"/>
</dbReference>
<accession>A0A098G6W5</accession>
<evidence type="ECO:0000313" key="5">
    <source>
        <dbReference type="EMBL" id="CEG57736.1"/>
    </source>
</evidence>
<gene>
    <name evidence="5" type="ORF">LFA_2364</name>
</gene>
<dbReference type="GO" id="GO:0005524">
    <property type="term" value="F:ATP binding"/>
    <property type="evidence" value="ECO:0007669"/>
    <property type="project" value="UniProtKB-KW"/>
</dbReference>
<dbReference type="InterPro" id="IPR016181">
    <property type="entry name" value="Acyl_CoA_acyltransferase"/>
</dbReference>
<dbReference type="PROSITE" id="PS51186">
    <property type="entry name" value="GNAT"/>
    <property type="match status" value="1"/>
</dbReference>
<dbReference type="PANTHER" id="PTHR43334">
    <property type="entry name" value="ACETATE--COA LIGASE [ADP-FORMING]"/>
    <property type="match status" value="1"/>
</dbReference>
<keyword evidence="3" id="KW-0067">ATP-binding</keyword>
<dbReference type="SUPFAM" id="SSF55729">
    <property type="entry name" value="Acyl-CoA N-acyltransferases (Nat)"/>
    <property type="match status" value="1"/>
</dbReference>
<dbReference type="SUPFAM" id="SSF52210">
    <property type="entry name" value="Succinyl-CoA synthetase domains"/>
    <property type="match status" value="2"/>
</dbReference>
<dbReference type="InterPro" id="IPR003781">
    <property type="entry name" value="CoA-bd"/>
</dbReference>
<dbReference type="KEGG" id="lfa:LFA_2364"/>
<dbReference type="SMART" id="SM00881">
    <property type="entry name" value="CoA_binding"/>
    <property type="match status" value="1"/>
</dbReference>
<dbReference type="InterPro" id="IPR036291">
    <property type="entry name" value="NAD(P)-bd_dom_sf"/>
</dbReference>
<dbReference type="EMBL" id="LN614827">
    <property type="protein sequence ID" value="CEG57736.1"/>
    <property type="molecule type" value="Genomic_DNA"/>
</dbReference>
<dbReference type="Gene3D" id="3.40.50.261">
    <property type="entry name" value="Succinyl-CoA synthetase domains"/>
    <property type="match status" value="2"/>
</dbReference>
<keyword evidence="1" id="KW-0436">Ligase</keyword>
<dbReference type="InterPro" id="IPR016102">
    <property type="entry name" value="Succinyl-CoA_synth-like"/>
</dbReference>
<sequence length="826" mass="91329">MEKNYLEKLFNPSSIAVIGASDKPLSLGAAVFNNLRHSGFSGKLFPVNLHHSVIQNKPCFSSVKDIAEDIDLAIIAIPAATIPQVLTECGEHHIQKVIILSGGFSEQSERGVKLEQKLCAIARQFNIRFIGPNSLGIMRPSIRLNATFESHPVLRGNLAFISQSKTLVAAVLDWAAAKRIGFSTIVSLGNTADLSFGELLDYLALDTQTQCILLYVERIHDARRLISGIRAASHFKPVIVIKSGRNAQSTNTILSHTGTLISEDDVFDTALSRTGAIRVMGMKEFFSAAEVFACNCRSKGEGLTIITNSRSAGIIAADFATDLNIRLPKLSANTLEKIKALWPAQEPGHNPIDVLENAGPEEYFTVMESCLQDEQCHALLVLLIPASRSQAIKVAKKLIELSKQTNKPILACWMGQQQVKSSWSLFARNKIPHFSLPEIAIEAFSYLADYYHNQQLLMQIPDTLIPSNQSDIIGAQCIINKVIAEQRNLLTAIESRALLTTFGIATAQTSNLSGNDRELMVGILNDPTFGRVITFGAGGEMVELLPERALALPPLNQYWVKNLLSRSSIAPILGDFHNKPAANITGLEDTLLRISEMLCELPQIQEMIIDPLIVNDKETIAFNPRIAINNEAVTAPSSHITIHSYPNYLVSEYQLPQGEKLLIRPIRPEDANVEQKFIRHLSDSTKRFRFMGILHTLSPEMLLRTTQIDYDREMAMVAVIQRDAKDFIIGIAEYVANIDMHSCEFAVVVTDEWQNKGIGSYLMRCLINAAETQNLKIMEGSVLSVNADMLKLATNFGFSIKQDKEDITLKVVTKSLQPNKETGVYI</sequence>
<dbReference type="Gene3D" id="3.40.50.720">
    <property type="entry name" value="NAD(P)-binding Rossmann-like Domain"/>
    <property type="match status" value="1"/>
</dbReference>
<reference evidence="6" key="1">
    <citation type="submission" date="2014-09" db="EMBL/GenBank/DDBJ databases">
        <authorList>
            <person name="Gomez-Valero L."/>
        </authorList>
    </citation>
    <scope>NUCLEOTIDE SEQUENCE [LARGE SCALE GENOMIC DNA]</scope>
    <source>
        <strain evidence="6">ATCC700992</strain>
    </source>
</reference>
<name>A0A098G6W5_9GAMM</name>
<evidence type="ECO:0000313" key="6">
    <source>
        <dbReference type="Proteomes" id="UP000032430"/>
    </source>
</evidence>
<dbReference type="GO" id="GO:0016747">
    <property type="term" value="F:acyltransferase activity, transferring groups other than amino-acyl groups"/>
    <property type="evidence" value="ECO:0007669"/>
    <property type="project" value="InterPro"/>
</dbReference>
<dbReference type="Pfam" id="PF13302">
    <property type="entry name" value="Acetyltransf_3"/>
    <property type="match status" value="1"/>
</dbReference>
<dbReference type="GO" id="GO:0016874">
    <property type="term" value="F:ligase activity"/>
    <property type="evidence" value="ECO:0007669"/>
    <property type="project" value="UniProtKB-KW"/>
</dbReference>
<evidence type="ECO:0000256" key="1">
    <source>
        <dbReference type="ARBA" id="ARBA00022598"/>
    </source>
</evidence>
<dbReference type="AlphaFoldDB" id="A0A098G6W5"/>
<dbReference type="SUPFAM" id="SSF56059">
    <property type="entry name" value="Glutathione synthetase ATP-binding domain-like"/>
    <property type="match status" value="1"/>
</dbReference>
<protein>
    <submittedName>
        <fullName evidence="5">Putative Acyl-CoA synthetase</fullName>
    </submittedName>
</protein>
<dbReference type="HOGENOM" id="CLU_007415_0_2_6"/>
<organism evidence="5 6">
    <name type="scientific">Legionella fallonii LLAP-10</name>
    <dbReference type="NCBI Taxonomy" id="1212491"/>
    <lineage>
        <taxon>Bacteria</taxon>
        <taxon>Pseudomonadati</taxon>
        <taxon>Pseudomonadota</taxon>
        <taxon>Gammaproteobacteria</taxon>
        <taxon>Legionellales</taxon>
        <taxon>Legionellaceae</taxon>
        <taxon>Legionella</taxon>
    </lineage>
</organism>
<dbReference type="InterPro" id="IPR032875">
    <property type="entry name" value="Succ_CoA_lig_flav_dom"/>
</dbReference>
<dbReference type="STRING" id="1212491.LFA_2364"/>